<comment type="pathway">
    <text evidence="7">Protein modification; lipoprotein biosynthesis (diacylglyceryl transfer).</text>
</comment>
<keyword evidence="5 7" id="KW-1133">Transmembrane helix</keyword>
<dbReference type="HAMAP" id="MF_01147">
    <property type="entry name" value="Lgt"/>
    <property type="match status" value="1"/>
</dbReference>
<dbReference type="AlphaFoldDB" id="A0A1J0AAS3"/>
<dbReference type="OrthoDB" id="871140at2"/>
<dbReference type="KEGG" id="glt:GlitD10_0717"/>
<feature type="transmembrane region" description="Helical" evidence="7">
    <location>
        <begin position="176"/>
        <end position="197"/>
    </location>
</feature>
<keyword evidence="3 7" id="KW-0808">Transferase</keyword>
<dbReference type="PANTHER" id="PTHR30589">
    <property type="entry name" value="PROLIPOPROTEIN DIACYLGLYCERYL TRANSFERASE"/>
    <property type="match status" value="1"/>
</dbReference>
<feature type="transmembrane region" description="Helical" evidence="7">
    <location>
        <begin position="84"/>
        <end position="109"/>
    </location>
</feature>
<evidence type="ECO:0000256" key="2">
    <source>
        <dbReference type="ARBA" id="ARBA00022475"/>
    </source>
</evidence>
<dbReference type="UniPathway" id="UPA00664"/>
<evidence type="ECO:0000256" key="7">
    <source>
        <dbReference type="HAMAP-Rule" id="MF_01147"/>
    </source>
</evidence>
<evidence type="ECO:0000256" key="3">
    <source>
        <dbReference type="ARBA" id="ARBA00022679"/>
    </source>
</evidence>
<proteinExistence type="inferred from homology"/>
<dbReference type="EMBL" id="CP017675">
    <property type="protein sequence ID" value="APB33031.1"/>
    <property type="molecule type" value="Genomic_DNA"/>
</dbReference>
<dbReference type="Pfam" id="PF01790">
    <property type="entry name" value="LGT"/>
    <property type="match status" value="1"/>
</dbReference>
<evidence type="ECO:0000313" key="9">
    <source>
        <dbReference type="Proteomes" id="UP000180235"/>
    </source>
</evidence>
<dbReference type="RefSeq" id="WP_071453692.1">
    <property type="nucleotide sequence ID" value="NZ_CP017675.1"/>
</dbReference>
<sequence length="274" mass="31331">MAFTSPGPTLWQYGPLALRWYGLLIGSAVLLGLNLSQFLAKKRQLDPNLIADLSLALVIFALVGARLYYVVFQWSYYRQNPLEIVALWHGGLAIHGAILAGLATTWFYARQQKVSLWQLTDLLAPSLALGQMIGRWGNFFNSEAFGVPTDLPWKLYIPYEHRPPELRQFEYFHPTFLYESLWNLLVLILLLNLFFRYPRLRPGTLTLVYFVAYSVGRLVIEGLRTDSLMLGWLRIAQVVSFAGIAVGGAGLLWLYYWRQNLPDVIPPESKYNKT</sequence>
<protein>
    <recommendedName>
        <fullName evidence="7">Phosphatidylglycerol--prolipoprotein diacylglyceryl transferase</fullName>
        <ecNumber evidence="7">2.5.1.145</ecNumber>
    </recommendedName>
</protein>
<feature type="transmembrane region" description="Helical" evidence="7">
    <location>
        <begin position="203"/>
        <end position="220"/>
    </location>
</feature>
<feature type="transmembrane region" description="Helical" evidence="7">
    <location>
        <begin position="232"/>
        <end position="256"/>
    </location>
</feature>
<dbReference type="STRING" id="1188229.GlitD10_0717"/>
<evidence type="ECO:0000256" key="1">
    <source>
        <dbReference type="ARBA" id="ARBA00007150"/>
    </source>
</evidence>
<organism evidence="8 9">
    <name type="scientific">Gloeomargarita lithophora Alchichica-D10</name>
    <dbReference type="NCBI Taxonomy" id="1188229"/>
    <lineage>
        <taxon>Bacteria</taxon>
        <taxon>Bacillati</taxon>
        <taxon>Cyanobacteriota</taxon>
        <taxon>Cyanophyceae</taxon>
        <taxon>Gloeomargaritales</taxon>
        <taxon>Gloeomargaritaceae</taxon>
        <taxon>Gloeomargarita</taxon>
    </lineage>
</organism>
<keyword evidence="6 7" id="KW-0472">Membrane</keyword>
<comment type="similarity">
    <text evidence="1 7">Belongs to the Lgt family.</text>
</comment>
<dbReference type="InterPro" id="IPR001640">
    <property type="entry name" value="Lgt"/>
</dbReference>
<feature type="transmembrane region" description="Helical" evidence="7">
    <location>
        <begin position="20"/>
        <end position="40"/>
    </location>
</feature>
<gene>
    <name evidence="8" type="primary">umpA</name>
    <name evidence="7" type="synonym">lgt</name>
    <name evidence="8" type="ORF">GlitD10_0717</name>
</gene>
<dbReference type="EC" id="2.5.1.145" evidence="7"/>
<dbReference type="NCBIfam" id="TIGR00544">
    <property type="entry name" value="lgt"/>
    <property type="match status" value="1"/>
</dbReference>
<keyword evidence="8" id="KW-0449">Lipoprotein</keyword>
<keyword evidence="2 7" id="KW-1003">Cell membrane</keyword>
<feature type="binding site" evidence="7">
    <location>
        <position position="135"/>
    </location>
    <ligand>
        <name>a 1,2-diacyl-sn-glycero-3-phospho-(1'-sn-glycerol)</name>
        <dbReference type="ChEBI" id="CHEBI:64716"/>
    </ligand>
</feature>
<dbReference type="Proteomes" id="UP000180235">
    <property type="component" value="Chromosome"/>
</dbReference>
<dbReference type="GO" id="GO:0042158">
    <property type="term" value="P:lipoprotein biosynthetic process"/>
    <property type="evidence" value="ECO:0007669"/>
    <property type="project" value="UniProtKB-UniRule"/>
</dbReference>
<dbReference type="GO" id="GO:0008961">
    <property type="term" value="F:phosphatidylglycerol-prolipoprotein diacylglyceryl transferase activity"/>
    <property type="evidence" value="ECO:0007669"/>
    <property type="project" value="UniProtKB-UniRule"/>
</dbReference>
<comment type="catalytic activity">
    <reaction evidence="7">
        <text>L-cysteinyl-[prolipoprotein] + a 1,2-diacyl-sn-glycero-3-phospho-(1'-sn-glycerol) = an S-1,2-diacyl-sn-glyceryl-L-cysteinyl-[prolipoprotein] + sn-glycerol 1-phosphate + H(+)</text>
        <dbReference type="Rhea" id="RHEA:56712"/>
        <dbReference type="Rhea" id="RHEA-COMP:14679"/>
        <dbReference type="Rhea" id="RHEA-COMP:14680"/>
        <dbReference type="ChEBI" id="CHEBI:15378"/>
        <dbReference type="ChEBI" id="CHEBI:29950"/>
        <dbReference type="ChEBI" id="CHEBI:57685"/>
        <dbReference type="ChEBI" id="CHEBI:64716"/>
        <dbReference type="ChEBI" id="CHEBI:140658"/>
        <dbReference type="EC" id="2.5.1.145"/>
    </reaction>
</comment>
<feature type="transmembrane region" description="Helical" evidence="7">
    <location>
        <begin position="49"/>
        <end position="72"/>
    </location>
</feature>
<dbReference type="PROSITE" id="PS01311">
    <property type="entry name" value="LGT"/>
    <property type="match status" value="1"/>
</dbReference>
<evidence type="ECO:0000256" key="6">
    <source>
        <dbReference type="ARBA" id="ARBA00023136"/>
    </source>
</evidence>
<dbReference type="GO" id="GO:0005886">
    <property type="term" value="C:plasma membrane"/>
    <property type="evidence" value="ECO:0007669"/>
    <property type="project" value="UniProtKB-SubCell"/>
</dbReference>
<accession>A0A1J0AAS3</accession>
<evidence type="ECO:0000256" key="5">
    <source>
        <dbReference type="ARBA" id="ARBA00022989"/>
    </source>
</evidence>
<reference evidence="8 9" key="1">
    <citation type="submission" date="2016-10" db="EMBL/GenBank/DDBJ databases">
        <title>Description of Gloeomargarita lithophora gen. nov., sp. nov., a thylakoid-bearing basal-branching cyanobacterium with intracellular carbonates, and proposal for Gloeomargaritales ord. nov.</title>
        <authorList>
            <person name="Moreira D."/>
            <person name="Tavera R."/>
            <person name="Benzerara K."/>
            <person name="Skouri-Panet F."/>
            <person name="Couradeau E."/>
            <person name="Gerard E."/>
            <person name="Loussert C."/>
            <person name="Novelo E."/>
            <person name="Zivanovic Y."/>
            <person name="Lopez-Garcia P."/>
        </authorList>
    </citation>
    <scope>NUCLEOTIDE SEQUENCE [LARGE SCALE GENOMIC DNA]</scope>
    <source>
        <strain evidence="8 9">D10</strain>
    </source>
</reference>
<keyword evidence="9" id="KW-1185">Reference proteome</keyword>
<evidence type="ECO:0000256" key="4">
    <source>
        <dbReference type="ARBA" id="ARBA00022692"/>
    </source>
</evidence>
<comment type="function">
    <text evidence="7">Catalyzes the transfer of the diacylglyceryl group from phosphatidylglycerol to the sulfhydryl group of the N-terminal cysteine of a prolipoprotein, the first step in the formation of mature lipoproteins.</text>
</comment>
<name>A0A1J0AAS3_9CYAN</name>
<dbReference type="PANTHER" id="PTHR30589:SF0">
    <property type="entry name" value="PHOSPHATIDYLGLYCEROL--PROLIPOPROTEIN DIACYLGLYCERYL TRANSFERASE"/>
    <property type="match status" value="1"/>
</dbReference>
<keyword evidence="4 7" id="KW-0812">Transmembrane</keyword>
<comment type="subcellular location">
    <subcellularLocation>
        <location evidence="7">Cell membrane</location>
        <topology evidence="7">Multi-pass membrane protein</topology>
    </subcellularLocation>
</comment>
<evidence type="ECO:0000313" key="8">
    <source>
        <dbReference type="EMBL" id="APB33031.1"/>
    </source>
</evidence>